<accession>A0ABN2G2H1</accession>
<feature type="region of interest" description="Disordered" evidence="1">
    <location>
        <begin position="49"/>
        <end position="101"/>
    </location>
</feature>
<dbReference type="Proteomes" id="UP001500064">
    <property type="component" value="Unassembled WGS sequence"/>
</dbReference>
<feature type="compositionally biased region" description="Gly residues" evidence="1">
    <location>
        <begin position="82"/>
        <end position="101"/>
    </location>
</feature>
<dbReference type="EMBL" id="BAAAMU010000069">
    <property type="protein sequence ID" value="GAA1663780.1"/>
    <property type="molecule type" value="Genomic_DNA"/>
</dbReference>
<comment type="caution">
    <text evidence="2">The sequence shown here is derived from an EMBL/GenBank/DDBJ whole genome shotgun (WGS) entry which is preliminary data.</text>
</comment>
<evidence type="ECO:0000313" key="3">
    <source>
        <dbReference type="Proteomes" id="UP001500064"/>
    </source>
</evidence>
<keyword evidence="3" id="KW-1185">Reference proteome</keyword>
<sequence length="101" mass="9963">MEVRAGWGDGVRAGQGELSKVGYLSHNSSSEFGPDTPGAVVTCVPDLGNESANGGVERASPSISRSDRGCHGGGFSSRARGTEGGSGSGALDGVRGGWGPA</sequence>
<gene>
    <name evidence="2" type="ORF">GCM10009733_071870</name>
</gene>
<reference evidence="2 3" key="1">
    <citation type="journal article" date="2019" name="Int. J. Syst. Evol. Microbiol.">
        <title>The Global Catalogue of Microorganisms (GCM) 10K type strain sequencing project: providing services to taxonomists for standard genome sequencing and annotation.</title>
        <authorList>
            <consortium name="The Broad Institute Genomics Platform"/>
            <consortium name="The Broad Institute Genome Sequencing Center for Infectious Disease"/>
            <person name="Wu L."/>
            <person name="Ma J."/>
        </authorList>
    </citation>
    <scope>NUCLEOTIDE SEQUENCE [LARGE SCALE GENOMIC DNA]</scope>
    <source>
        <strain evidence="2 3">JCM 13929</strain>
    </source>
</reference>
<proteinExistence type="predicted"/>
<name>A0ABN2G2H1_9ACTN</name>
<organism evidence="2 3">
    <name type="scientific">Nonomuraea maheshkhaliensis</name>
    <dbReference type="NCBI Taxonomy" id="419590"/>
    <lineage>
        <taxon>Bacteria</taxon>
        <taxon>Bacillati</taxon>
        <taxon>Actinomycetota</taxon>
        <taxon>Actinomycetes</taxon>
        <taxon>Streptosporangiales</taxon>
        <taxon>Streptosporangiaceae</taxon>
        <taxon>Nonomuraea</taxon>
    </lineage>
</organism>
<protein>
    <submittedName>
        <fullName evidence="2">Uncharacterized protein</fullName>
    </submittedName>
</protein>
<evidence type="ECO:0000256" key="1">
    <source>
        <dbReference type="SAM" id="MobiDB-lite"/>
    </source>
</evidence>
<evidence type="ECO:0000313" key="2">
    <source>
        <dbReference type="EMBL" id="GAA1663780.1"/>
    </source>
</evidence>